<dbReference type="PROSITE" id="PS51007">
    <property type="entry name" value="CYTC"/>
    <property type="match status" value="1"/>
</dbReference>
<dbReference type="Pfam" id="PF00034">
    <property type="entry name" value="Cytochrom_C"/>
    <property type="match status" value="1"/>
</dbReference>
<dbReference type="RefSeq" id="WP_349280957.1">
    <property type="nucleotide sequence ID" value="NZ_CBCSCU010000092.1"/>
</dbReference>
<accession>A0AAU7LV57</accession>
<name>A0AAU7LV57_9BURK</name>
<dbReference type="SUPFAM" id="SSF46626">
    <property type="entry name" value="Cytochrome c"/>
    <property type="match status" value="2"/>
</dbReference>
<feature type="binding site" description="covalent" evidence="6">
    <location>
        <position position="201"/>
    </location>
    <ligand>
        <name>heme c</name>
        <dbReference type="ChEBI" id="CHEBI:61717"/>
    </ligand>
</feature>
<keyword evidence="2 6" id="KW-0349">Heme</keyword>
<keyword evidence="3 6" id="KW-0479">Metal-binding</keyword>
<organism evidence="9">
    <name type="scientific">Polaromonas hydrogenivorans</name>
    <dbReference type="NCBI Taxonomy" id="335476"/>
    <lineage>
        <taxon>Bacteria</taxon>
        <taxon>Pseudomonadati</taxon>
        <taxon>Pseudomonadota</taxon>
        <taxon>Betaproteobacteria</taxon>
        <taxon>Burkholderiales</taxon>
        <taxon>Comamonadaceae</taxon>
        <taxon>Polaromonas</taxon>
    </lineage>
</organism>
<dbReference type="EMBL" id="CP157675">
    <property type="protein sequence ID" value="XBP71592.1"/>
    <property type="molecule type" value="Genomic_DNA"/>
</dbReference>
<feature type="domain" description="Cytochrome c" evidence="8">
    <location>
        <begin position="138"/>
        <end position="222"/>
    </location>
</feature>
<dbReference type="AlphaFoldDB" id="A0AAU7LV57"/>
<feature type="binding site" description="covalent" evidence="6">
    <location>
        <position position="156"/>
    </location>
    <ligand>
        <name>heme c</name>
        <dbReference type="ChEBI" id="CHEBI:61717"/>
    </ligand>
</feature>
<dbReference type="GO" id="GO:0005506">
    <property type="term" value="F:iron ion binding"/>
    <property type="evidence" value="ECO:0007669"/>
    <property type="project" value="InterPro"/>
</dbReference>
<dbReference type="GO" id="GO:0020037">
    <property type="term" value="F:heme binding"/>
    <property type="evidence" value="ECO:0007669"/>
    <property type="project" value="InterPro"/>
</dbReference>
<comment type="PTM">
    <text evidence="6">Binds 1 heme c group covalently per subunit.</text>
</comment>
<dbReference type="InterPro" id="IPR036909">
    <property type="entry name" value="Cyt_c-like_dom_sf"/>
</dbReference>
<dbReference type="PRINTS" id="PR00606">
    <property type="entry name" value="CYTCHROMECID"/>
</dbReference>
<protein>
    <submittedName>
        <fullName evidence="9">C-type cytochrome</fullName>
    </submittedName>
</protein>
<proteinExistence type="predicted"/>
<feature type="binding site" description="covalent" evidence="6">
    <location>
        <position position="152"/>
    </location>
    <ligand>
        <name>heme c</name>
        <dbReference type="ChEBI" id="CHEBI:61717"/>
    </ligand>
</feature>
<feature type="chain" id="PRO_5043470525" evidence="7">
    <location>
        <begin position="26"/>
        <end position="222"/>
    </location>
</feature>
<keyword evidence="7" id="KW-0732">Signal</keyword>
<evidence type="ECO:0000313" key="9">
    <source>
        <dbReference type="EMBL" id="XBP71592.1"/>
    </source>
</evidence>
<feature type="signal peptide" evidence="7">
    <location>
        <begin position="1"/>
        <end position="25"/>
    </location>
</feature>
<evidence type="ECO:0000256" key="1">
    <source>
        <dbReference type="ARBA" id="ARBA00022448"/>
    </source>
</evidence>
<dbReference type="Gene3D" id="1.10.760.10">
    <property type="entry name" value="Cytochrome c-like domain"/>
    <property type="match status" value="2"/>
</dbReference>
<evidence type="ECO:0000259" key="8">
    <source>
        <dbReference type="PROSITE" id="PS51007"/>
    </source>
</evidence>
<evidence type="ECO:0000256" key="5">
    <source>
        <dbReference type="ARBA" id="ARBA00023004"/>
    </source>
</evidence>
<evidence type="ECO:0000256" key="2">
    <source>
        <dbReference type="ARBA" id="ARBA00022617"/>
    </source>
</evidence>
<evidence type="ECO:0000256" key="6">
    <source>
        <dbReference type="PIRSR" id="PIRSR602324-1"/>
    </source>
</evidence>
<dbReference type="InterPro" id="IPR009056">
    <property type="entry name" value="Cyt_c-like_dom"/>
</dbReference>
<keyword evidence="5 6" id="KW-0408">Iron</keyword>
<evidence type="ECO:0000256" key="3">
    <source>
        <dbReference type="ARBA" id="ARBA00022723"/>
    </source>
</evidence>
<keyword evidence="4" id="KW-0249">Electron transport</keyword>
<reference evidence="9" key="1">
    <citation type="submission" date="2024-05" db="EMBL/GenBank/DDBJ databases">
        <authorList>
            <person name="Bunk B."/>
            <person name="Swiderski J."/>
            <person name="Sproer C."/>
            <person name="Thiel V."/>
        </authorList>
    </citation>
    <scope>NUCLEOTIDE SEQUENCE</scope>
    <source>
        <strain evidence="9">DSM 17735</strain>
    </source>
</reference>
<dbReference type="InterPro" id="IPR002324">
    <property type="entry name" value="Cyt_c_ID"/>
</dbReference>
<keyword evidence="1" id="KW-0813">Transport</keyword>
<gene>
    <name evidence="9" type="ORF">ABLV49_07300</name>
</gene>
<evidence type="ECO:0000256" key="4">
    <source>
        <dbReference type="ARBA" id="ARBA00022982"/>
    </source>
</evidence>
<dbReference type="GO" id="GO:0009055">
    <property type="term" value="F:electron transfer activity"/>
    <property type="evidence" value="ECO:0007669"/>
    <property type="project" value="InterPro"/>
</dbReference>
<sequence>MKNSRLPFLRTAMLVLGLVGGAAMAQPASLTPLKPLTIKLPPETARLKPSTLPGYQAALQKCGICHSADYIKLQPPAMTQPQWTAEVRKMQHAYAAPLTDKEVADIGEYLAVTYGGAKPSGMAAAVPPPAASAANTAARAVDVQALLTANACLGCHAIGQKIVGPAYQEVARKYKNDAQAQNRLEASIRSGSSGKWGTVPMPAFAALSPQELAALAAFVLAQ</sequence>
<evidence type="ECO:0000256" key="7">
    <source>
        <dbReference type="SAM" id="SignalP"/>
    </source>
</evidence>